<dbReference type="EMBL" id="PZQS01000001">
    <property type="protein sequence ID" value="PVD39126.1"/>
    <property type="molecule type" value="Genomic_DNA"/>
</dbReference>
<dbReference type="InterPro" id="IPR044934">
    <property type="entry name" value="Streptopain_sf"/>
</dbReference>
<accession>A0A2T7Q0C3</accession>
<gene>
    <name evidence="1" type="ORF">C0Q70_01754</name>
</gene>
<protein>
    <submittedName>
        <fullName evidence="1">Uncharacterized protein</fullName>
    </submittedName>
</protein>
<dbReference type="Proteomes" id="UP000245119">
    <property type="component" value="Linkage Group LG1"/>
</dbReference>
<keyword evidence="2" id="KW-1185">Reference proteome</keyword>
<evidence type="ECO:0000313" key="2">
    <source>
        <dbReference type="Proteomes" id="UP000245119"/>
    </source>
</evidence>
<comment type="caution">
    <text evidence="1">The sequence shown here is derived from an EMBL/GenBank/DDBJ whole genome shotgun (WGS) entry which is preliminary data.</text>
</comment>
<name>A0A2T7Q0C3_POMCA</name>
<dbReference type="AlphaFoldDB" id="A0A2T7Q0C3"/>
<dbReference type="Gene3D" id="3.90.70.50">
    <property type="entry name" value="Peptidase C10, streptopain"/>
    <property type="match status" value="1"/>
</dbReference>
<dbReference type="OrthoDB" id="6048742at2759"/>
<reference evidence="1 2" key="1">
    <citation type="submission" date="2018-04" db="EMBL/GenBank/DDBJ databases">
        <title>The genome of golden apple snail Pomacea canaliculata provides insight into stress tolerance and invasive adaptation.</title>
        <authorList>
            <person name="Liu C."/>
            <person name="Liu B."/>
            <person name="Ren Y."/>
            <person name="Zhang Y."/>
            <person name="Wang H."/>
            <person name="Li S."/>
            <person name="Jiang F."/>
            <person name="Yin L."/>
            <person name="Zhang G."/>
            <person name="Qian W."/>
            <person name="Fan W."/>
        </authorList>
    </citation>
    <scope>NUCLEOTIDE SEQUENCE [LARGE SCALE GENOMIC DNA]</scope>
    <source>
        <strain evidence="1">SZHN2017</strain>
        <tissue evidence="1">Muscle</tissue>
    </source>
</reference>
<proteinExistence type="predicted"/>
<organism evidence="1 2">
    <name type="scientific">Pomacea canaliculata</name>
    <name type="common">Golden apple snail</name>
    <dbReference type="NCBI Taxonomy" id="400727"/>
    <lineage>
        <taxon>Eukaryota</taxon>
        <taxon>Metazoa</taxon>
        <taxon>Spiralia</taxon>
        <taxon>Lophotrochozoa</taxon>
        <taxon>Mollusca</taxon>
        <taxon>Gastropoda</taxon>
        <taxon>Caenogastropoda</taxon>
        <taxon>Architaenioglossa</taxon>
        <taxon>Ampullarioidea</taxon>
        <taxon>Ampullariidae</taxon>
        <taxon>Pomacea</taxon>
    </lineage>
</organism>
<evidence type="ECO:0000313" key="1">
    <source>
        <dbReference type="EMBL" id="PVD39126.1"/>
    </source>
</evidence>
<sequence length="538" mass="60411">MRTVRVLLVPVCRLRLWASAGDFEFFITPPTSAHRGKELSSAMGLRVVVSLLAIGFCCCATTDNKWLQQLPWYTRHSMLTLQDRLGLEKLTAAPVPIYRPDLGEVIAYWLIRYNYDDFAVLSAGPHTGDYRLIMQGKEPSQLVGLNRQAMAEGKQCLRYVLLTPSPDLNMACDVAGGQILERPLTGSENIPQMWSDLRKKVVSEDVWGPHDPDTKHFQLVSPSHPAFLPLTDSLDYHIRSLGLSNGSDYSVEKLCRLLEVCDKSGRVHRYRETAYGEVYLHLQPGQFHPSDTHDLHFEIVGKDADKEVVVKGHDDLSHPARAGKILVGCGPVAWAQVFGYFDRRGHEPRGNMGSRQLYRCGSDGTTGNDTCEAPPKMAGDIRIQNYIKKMAQILGTFCLFDQGATWQSSMDKVANFFKERQGSDANIQLHTNGLFSLVGVYSSICPRSDDIRDKALTYLRQKWPVIVGIRVSGIFSQHYPVMTMYRQTTTSTKTCTQGTSSCTVKDTTEYEMYLHMGWGGDQNGWRKAEMFMAAAARY</sequence>